<dbReference type="SUPFAM" id="SSF53659">
    <property type="entry name" value="Isocitrate/Isopropylmalate dehydrogenase-like"/>
    <property type="match status" value="1"/>
</dbReference>
<feature type="domain" description="DRTGG" evidence="14">
    <location>
        <begin position="220"/>
        <end position="331"/>
    </location>
</feature>
<evidence type="ECO:0000259" key="14">
    <source>
        <dbReference type="Pfam" id="PF07085"/>
    </source>
</evidence>
<dbReference type="Gene3D" id="3.40.50.300">
    <property type="entry name" value="P-loop containing nucleotide triphosphate hydrolases"/>
    <property type="match status" value="1"/>
</dbReference>
<dbReference type="InterPro" id="IPR004614">
    <property type="entry name" value="P_AcTrfase"/>
</dbReference>
<protein>
    <recommendedName>
        <fullName evidence="7 12">Phosphate acetyltransferase</fullName>
        <ecNumber evidence="6 12">2.3.1.8</ecNumber>
    </recommendedName>
    <alternativeName>
        <fullName evidence="11 12">Phosphotransacetylase</fullName>
    </alternativeName>
</protein>
<dbReference type="InterPro" id="IPR042113">
    <property type="entry name" value="P_AcTrfase_dom1"/>
</dbReference>
<evidence type="ECO:0000256" key="11">
    <source>
        <dbReference type="ARBA" id="ARBA00031108"/>
    </source>
</evidence>
<comment type="pathway">
    <text evidence="2 12">Metabolic intermediate biosynthesis; acetyl-CoA biosynthesis; acetyl-CoA from acetate: step 2/2.</text>
</comment>
<dbReference type="InterPro" id="IPR002505">
    <property type="entry name" value="PTA_PTB"/>
</dbReference>
<evidence type="ECO:0000256" key="2">
    <source>
        <dbReference type="ARBA" id="ARBA00004989"/>
    </source>
</evidence>
<evidence type="ECO:0000313" key="16">
    <source>
        <dbReference type="Proteomes" id="UP000605253"/>
    </source>
</evidence>
<feature type="domain" description="Phosphate acetyl/butaryl transferase" evidence="13">
    <location>
        <begin position="377"/>
        <end position="696"/>
    </location>
</feature>
<evidence type="ECO:0000256" key="6">
    <source>
        <dbReference type="ARBA" id="ARBA00012707"/>
    </source>
</evidence>
<comment type="function">
    <text evidence="12">Involved in acetate metabolism.</text>
</comment>
<evidence type="ECO:0000256" key="5">
    <source>
        <dbReference type="ARBA" id="ARBA00011643"/>
    </source>
</evidence>
<dbReference type="NCBIfam" id="TIGR00651">
    <property type="entry name" value="pta"/>
    <property type="match status" value="1"/>
</dbReference>
<dbReference type="PIRSF" id="PIRSF006107">
    <property type="entry name" value="PhpActrans_proteobac"/>
    <property type="match status" value="1"/>
</dbReference>
<proteinExistence type="inferred from homology"/>
<sequence>MTSKTGNKAVYIATTEANSGKSIASLGLMQLLLAKVAKVGYFRPIIDDLPPEKVDNHINTVIHHFNLALKPEEAYAFHRSEVIRQLNNDNKDAVIRDIIEKYKALEERFDFILVEGTSFSASDSINEFDINVLIAKNLGVPVIIISHGQDKTEAQIADHIHMAYDSFQEKSVPILAAIVNKVATEAQTAIINALKEQLPESVMVSAIPLNPVLANPSIKEIVNRLDADVLFGHDYLNNQAGHFSVGAMQLRNYLPLIKEQELVITPGDRAGVILGVLQANVSANYPPVAGIVLTGGLVPDESIIKLIEGLSEVVPIISVQTGTFSTANRIGAIKSQIYAENTDKILASINDFEQYVQTDELLHRLITFQSKGITPRMFQYNLLKKAQRVKKHIVLPEGTDARILMAAKRLIELDVVQLTLLGDRDQIEKQLAMHDIALDLNTVDVINPRQSDRFEDYAETLYQLRKHKNMNQAIAKDRMEGVSYFGTMMVYKGHADGMVSGAAHTTQNTILPAFQFIKTKPDTKLVSSVFFMLLEDRVSVYGDCAINPNPTAEELAEIAMSSATTAKAFDIEPKVAMLSYSSGASGVGEDVERVRQATEIVKQQRPDLKVMGPIQYDAAVDIKVGKLKMPESEIAGQANVFIFPDLNTGNNTYKAVQRETKALAIGPILQGLKKPVNDLSRGCTVDDVFNTVVVTAIQAQEDGAQS</sequence>
<dbReference type="AlphaFoldDB" id="A0A917CYR1"/>
<comment type="caution">
    <text evidence="15">The sequence shown here is derived from an EMBL/GenBank/DDBJ whole genome shotgun (WGS) entry which is preliminary data.</text>
</comment>
<dbReference type="Gene3D" id="3.40.50.10950">
    <property type="match status" value="1"/>
</dbReference>
<evidence type="ECO:0000259" key="13">
    <source>
        <dbReference type="Pfam" id="PF01515"/>
    </source>
</evidence>
<reference evidence="15" key="2">
    <citation type="submission" date="2020-09" db="EMBL/GenBank/DDBJ databases">
        <authorList>
            <person name="Sun Q."/>
            <person name="Zhou Y."/>
        </authorList>
    </citation>
    <scope>NUCLEOTIDE SEQUENCE</scope>
    <source>
        <strain evidence="15">CGMCC 1.12181</strain>
    </source>
</reference>
<dbReference type="InterPro" id="IPR028979">
    <property type="entry name" value="Ser_kin/Pase_Hpr-like_N_sf"/>
</dbReference>
<dbReference type="CDD" id="cd03109">
    <property type="entry name" value="DTBS"/>
    <property type="match status" value="1"/>
</dbReference>
<comment type="similarity">
    <text evidence="4 12">In the N-terminal section; belongs to the CobB/CobQ family.</text>
</comment>
<comment type="domain">
    <text evidence="12">The N-terminal region seems to be important for proper quaternary structure. The C-terminal region contains the substrate-binding site.</text>
</comment>
<dbReference type="Pfam" id="PF07085">
    <property type="entry name" value="DRTGG"/>
    <property type="match status" value="1"/>
</dbReference>
<keyword evidence="16" id="KW-1185">Reference proteome</keyword>
<dbReference type="PANTHER" id="PTHR43356">
    <property type="entry name" value="PHOSPHATE ACETYLTRANSFERASE"/>
    <property type="match status" value="1"/>
</dbReference>
<dbReference type="EC" id="2.3.1.8" evidence="6 12"/>
<dbReference type="Gene3D" id="3.40.1390.20">
    <property type="entry name" value="HprK N-terminal domain-like"/>
    <property type="match status" value="1"/>
</dbReference>
<evidence type="ECO:0000256" key="7">
    <source>
        <dbReference type="ARBA" id="ARBA00021528"/>
    </source>
</evidence>
<dbReference type="SUPFAM" id="SSF75138">
    <property type="entry name" value="HprK N-terminal domain-like"/>
    <property type="match status" value="1"/>
</dbReference>
<organism evidence="15 16">
    <name type="scientific">Marinicella pacifica</name>
    <dbReference type="NCBI Taxonomy" id="1171543"/>
    <lineage>
        <taxon>Bacteria</taxon>
        <taxon>Pseudomonadati</taxon>
        <taxon>Pseudomonadota</taxon>
        <taxon>Gammaproteobacteria</taxon>
        <taxon>Lysobacterales</taxon>
        <taxon>Marinicellaceae</taxon>
        <taxon>Marinicella</taxon>
    </lineage>
</organism>
<keyword evidence="9 12" id="KW-0808">Transferase</keyword>
<evidence type="ECO:0000256" key="1">
    <source>
        <dbReference type="ARBA" id="ARBA00004496"/>
    </source>
</evidence>
<accession>A0A917CYR1</accession>
<comment type="similarity">
    <text evidence="3 12">In the C-terminal section; belongs to the phosphate acetyltransferase and butyryltransferase family.</text>
</comment>
<dbReference type="InterPro" id="IPR010766">
    <property type="entry name" value="DRTGG"/>
</dbReference>
<dbReference type="Gene3D" id="3.40.50.10750">
    <property type="entry name" value="Isocitrate/Isopropylmalate dehydrogenase-like"/>
    <property type="match status" value="1"/>
</dbReference>
<evidence type="ECO:0000256" key="9">
    <source>
        <dbReference type="ARBA" id="ARBA00022679"/>
    </source>
</evidence>
<keyword evidence="8 12" id="KW-0963">Cytoplasm</keyword>
<comment type="subunit">
    <text evidence="5">Homohexamer.</text>
</comment>
<name>A0A917CYR1_9GAMM</name>
<evidence type="ECO:0000256" key="10">
    <source>
        <dbReference type="ARBA" id="ARBA00023315"/>
    </source>
</evidence>
<dbReference type="SUPFAM" id="SSF52540">
    <property type="entry name" value="P-loop containing nucleoside triphosphate hydrolases"/>
    <property type="match status" value="1"/>
</dbReference>
<dbReference type="InterPro" id="IPR042112">
    <property type="entry name" value="P_AcTrfase_dom2"/>
</dbReference>
<evidence type="ECO:0000256" key="4">
    <source>
        <dbReference type="ARBA" id="ARBA00009786"/>
    </source>
</evidence>
<dbReference type="FunFam" id="3.40.50.10750:FF:000001">
    <property type="entry name" value="Phosphate acetyltransferase"/>
    <property type="match status" value="1"/>
</dbReference>
<dbReference type="PANTHER" id="PTHR43356:SF3">
    <property type="entry name" value="PHOSPHATE ACETYLTRANSFERASE"/>
    <property type="match status" value="1"/>
</dbReference>
<dbReference type="InterPro" id="IPR050500">
    <property type="entry name" value="Phos_Acetyltrans/Butyryltrans"/>
</dbReference>
<dbReference type="Pfam" id="PF01515">
    <property type="entry name" value="PTA_PTB"/>
    <property type="match status" value="1"/>
</dbReference>
<reference evidence="15" key="1">
    <citation type="journal article" date="2014" name="Int. J. Syst. Evol. Microbiol.">
        <title>Complete genome sequence of Corynebacterium casei LMG S-19264T (=DSM 44701T), isolated from a smear-ripened cheese.</title>
        <authorList>
            <consortium name="US DOE Joint Genome Institute (JGI-PGF)"/>
            <person name="Walter F."/>
            <person name="Albersmeier A."/>
            <person name="Kalinowski J."/>
            <person name="Ruckert C."/>
        </authorList>
    </citation>
    <scope>NUCLEOTIDE SEQUENCE</scope>
    <source>
        <strain evidence="15">CGMCC 1.12181</strain>
    </source>
</reference>
<keyword evidence="10 12" id="KW-0012">Acyltransferase</keyword>
<dbReference type="Pfam" id="PF13500">
    <property type="entry name" value="AAA_26"/>
    <property type="match status" value="1"/>
</dbReference>
<comment type="catalytic activity">
    <reaction evidence="12">
        <text>acetyl-CoA + phosphate = acetyl phosphate + CoA</text>
        <dbReference type="Rhea" id="RHEA:19521"/>
        <dbReference type="ChEBI" id="CHEBI:22191"/>
        <dbReference type="ChEBI" id="CHEBI:43474"/>
        <dbReference type="ChEBI" id="CHEBI:57287"/>
        <dbReference type="ChEBI" id="CHEBI:57288"/>
        <dbReference type="EC" id="2.3.1.8"/>
    </reaction>
</comment>
<gene>
    <name evidence="15" type="primary">pta</name>
    <name evidence="15" type="ORF">GCM10011365_24580</name>
</gene>
<dbReference type="GO" id="GO:0005737">
    <property type="term" value="C:cytoplasm"/>
    <property type="evidence" value="ECO:0007669"/>
    <property type="project" value="UniProtKB-SubCell"/>
</dbReference>
<dbReference type="NCBIfam" id="NF004167">
    <property type="entry name" value="PRK05632.1"/>
    <property type="match status" value="1"/>
</dbReference>
<dbReference type="InterPro" id="IPR027417">
    <property type="entry name" value="P-loop_NTPase"/>
</dbReference>
<dbReference type="GO" id="GO:0008959">
    <property type="term" value="F:phosphate acetyltransferase activity"/>
    <property type="evidence" value="ECO:0007669"/>
    <property type="project" value="UniProtKB-EC"/>
</dbReference>
<comment type="subcellular location">
    <subcellularLocation>
        <location evidence="1 12">Cytoplasm</location>
    </subcellularLocation>
</comment>
<evidence type="ECO:0000256" key="8">
    <source>
        <dbReference type="ARBA" id="ARBA00022490"/>
    </source>
</evidence>
<dbReference type="NCBIfam" id="NF007233">
    <property type="entry name" value="PRK09653.1"/>
    <property type="match status" value="1"/>
</dbReference>
<dbReference type="RefSeq" id="WP_188366060.1">
    <property type="nucleotide sequence ID" value="NZ_BAABJF010000021.1"/>
</dbReference>
<dbReference type="Proteomes" id="UP000605253">
    <property type="component" value="Unassembled WGS sequence"/>
</dbReference>
<dbReference type="InterPro" id="IPR016475">
    <property type="entry name" value="P-Actrans_bac"/>
</dbReference>
<evidence type="ECO:0000313" key="15">
    <source>
        <dbReference type="EMBL" id="GGG02478.1"/>
    </source>
</evidence>
<evidence type="ECO:0000256" key="3">
    <source>
        <dbReference type="ARBA" id="ARBA00008756"/>
    </source>
</evidence>
<evidence type="ECO:0000256" key="12">
    <source>
        <dbReference type="PIRNR" id="PIRNR006107"/>
    </source>
</evidence>
<dbReference type="EMBL" id="BMEO01000017">
    <property type="protein sequence ID" value="GGG02478.1"/>
    <property type="molecule type" value="Genomic_DNA"/>
</dbReference>